<keyword evidence="14" id="KW-1185">Reference proteome</keyword>
<dbReference type="PANTHER" id="PTHR11690">
    <property type="entry name" value="AMILORIDE-SENSITIVE SODIUM CHANNEL-RELATED"/>
    <property type="match status" value="1"/>
</dbReference>
<dbReference type="Gene3D" id="2.60.470.10">
    <property type="entry name" value="Acid-sensing ion channels like domains"/>
    <property type="match status" value="1"/>
</dbReference>
<dbReference type="GO" id="GO:0015280">
    <property type="term" value="F:ligand-gated sodium channel activity"/>
    <property type="evidence" value="ECO:0007669"/>
    <property type="project" value="TreeGrafter"/>
</dbReference>
<accession>A0A6I8VCU0</accession>
<dbReference type="RefSeq" id="XP_015038574.2">
    <property type="nucleotide sequence ID" value="XM_015183088.2"/>
</dbReference>
<comment type="subcellular location">
    <subcellularLocation>
        <location evidence="1">Membrane</location>
        <topology evidence="1">Multi-pass membrane protein</topology>
    </subcellularLocation>
</comment>
<sequence length="553" mass="64165">MEGRRVGFLLWQNFTKCWPFEMLLYTKELVAPRPNGGQGLLRFKQNLLKKKVLNRLTDSLAHSTIHGMQNVFTERHFWVRCMWLCIVVGAAITCFSLYSVLMHRHSEQLLVSLIDTTQMPVYHIDFPAVAICPWNHVNWLRTPAAVLRFLPRHPDAELMETFRQFLLVLEQTTFVNFNKAHNLSKRNLTALESLNVRTVINYLSHRCDELFVPDSCVFDETPYDCCKLFVSEQTEKGQCLVFNSLISEHSRKKQLTNKFYPYKLSTAGEESGLKFTINLNESYLRAGTKLPYGMSLMIKEPRQWSNNMVYHLHPETENFVAVHPMVTETSPNTYEMSPEKRRCYFDNEKNPHYQDTTLVYNRENCIVVCLHQAVIKACNCSTPVFLPPIGRVLFVYFFLRLLSSHPAVTEGIRECGILDAKCLSLNADIFSYVKVGDQEKYINDWRRGHTCHCPDNCSSRKYQMTVNVRKLDYDKNQTNRVIKAQIYYGQRVMTKIVTKLKYTSLDLMAHFGGIISLYIGASAISFVELFVVLGKLLWTLIREGYSKAKEWII</sequence>
<organism evidence="14 15">
    <name type="scientific">Drosophila pseudoobscura pseudoobscura</name>
    <name type="common">Fruit fly</name>
    <dbReference type="NCBI Taxonomy" id="46245"/>
    <lineage>
        <taxon>Eukaryota</taxon>
        <taxon>Metazoa</taxon>
        <taxon>Ecdysozoa</taxon>
        <taxon>Arthropoda</taxon>
        <taxon>Hexapoda</taxon>
        <taxon>Insecta</taxon>
        <taxon>Pterygota</taxon>
        <taxon>Neoptera</taxon>
        <taxon>Endopterygota</taxon>
        <taxon>Diptera</taxon>
        <taxon>Brachycera</taxon>
        <taxon>Muscomorpha</taxon>
        <taxon>Ephydroidea</taxon>
        <taxon>Drosophilidae</taxon>
        <taxon>Drosophila</taxon>
        <taxon>Sophophora</taxon>
    </lineage>
</organism>
<protein>
    <submittedName>
        <fullName evidence="15">Pickpocket protein 19 isoform X1</fullName>
    </submittedName>
</protein>
<dbReference type="Gene3D" id="1.10.287.770">
    <property type="entry name" value="YojJ-like"/>
    <property type="match status" value="1"/>
</dbReference>
<dbReference type="AlphaFoldDB" id="A0A6I8VCU0"/>
<keyword evidence="9 13" id="KW-0472">Membrane</keyword>
<evidence type="ECO:0000256" key="11">
    <source>
        <dbReference type="ARBA" id="ARBA00023303"/>
    </source>
</evidence>
<reference evidence="15" key="2">
    <citation type="submission" date="2025-08" db="UniProtKB">
        <authorList>
            <consortium name="RefSeq"/>
        </authorList>
    </citation>
    <scope>IDENTIFICATION</scope>
    <source>
        <strain evidence="15">MV-25-SWS-2005</strain>
        <tissue evidence="15">Whole body</tissue>
    </source>
</reference>
<evidence type="ECO:0000256" key="3">
    <source>
        <dbReference type="ARBA" id="ARBA00022448"/>
    </source>
</evidence>
<evidence type="ECO:0000256" key="6">
    <source>
        <dbReference type="ARBA" id="ARBA00022989"/>
    </source>
</evidence>
<keyword evidence="4 12" id="KW-0894">Sodium channel</keyword>
<proteinExistence type="inferred from homology"/>
<evidence type="ECO:0000256" key="2">
    <source>
        <dbReference type="ARBA" id="ARBA00007193"/>
    </source>
</evidence>
<evidence type="ECO:0000256" key="7">
    <source>
        <dbReference type="ARBA" id="ARBA00023053"/>
    </source>
</evidence>
<name>A0A6I8VCU0_DROPS</name>
<evidence type="ECO:0000313" key="15">
    <source>
        <dbReference type="RefSeq" id="XP_015038574.2"/>
    </source>
</evidence>
<feature type="transmembrane region" description="Helical" evidence="13">
    <location>
        <begin position="507"/>
        <end position="533"/>
    </location>
</feature>
<evidence type="ECO:0000256" key="9">
    <source>
        <dbReference type="ARBA" id="ARBA00023136"/>
    </source>
</evidence>
<keyword evidence="8 12" id="KW-0406">Ion transport</keyword>
<keyword evidence="11 12" id="KW-0407">Ion channel</keyword>
<keyword evidence="6 13" id="KW-1133">Transmembrane helix</keyword>
<dbReference type="ExpressionAtlas" id="A0A6I8VCU0">
    <property type="expression patterns" value="baseline"/>
</dbReference>
<feature type="transmembrane region" description="Helical" evidence="13">
    <location>
        <begin position="77"/>
        <end position="101"/>
    </location>
</feature>
<evidence type="ECO:0000256" key="10">
    <source>
        <dbReference type="ARBA" id="ARBA00023201"/>
    </source>
</evidence>
<evidence type="ECO:0000256" key="8">
    <source>
        <dbReference type="ARBA" id="ARBA00023065"/>
    </source>
</evidence>
<keyword evidence="3 12" id="KW-0813">Transport</keyword>
<evidence type="ECO:0000256" key="1">
    <source>
        <dbReference type="ARBA" id="ARBA00004141"/>
    </source>
</evidence>
<evidence type="ECO:0000256" key="12">
    <source>
        <dbReference type="RuleBase" id="RU000679"/>
    </source>
</evidence>
<dbReference type="InterPro" id="IPR001873">
    <property type="entry name" value="ENaC"/>
</dbReference>
<evidence type="ECO:0000313" key="14">
    <source>
        <dbReference type="Proteomes" id="UP000001819"/>
    </source>
</evidence>
<dbReference type="PRINTS" id="PR01078">
    <property type="entry name" value="AMINACHANNEL"/>
</dbReference>
<dbReference type="PANTHER" id="PTHR11690:SF300">
    <property type="entry name" value="PICKPOCKET PROTEIN 19"/>
    <property type="match status" value="1"/>
</dbReference>
<evidence type="ECO:0000256" key="4">
    <source>
        <dbReference type="ARBA" id="ARBA00022461"/>
    </source>
</evidence>
<dbReference type="GO" id="GO:0005886">
    <property type="term" value="C:plasma membrane"/>
    <property type="evidence" value="ECO:0007669"/>
    <property type="project" value="TreeGrafter"/>
</dbReference>
<dbReference type="Pfam" id="PF00858">
    <property type="entry name" value="ASC"/>
    <property type="match status" value="1"/>
</dbReference>
<dbReference type="Proteomes" id="UP000001819">
    <property type="component" value="Chromosome 2"/>
</dbReference>
<keyword evidence="10 12" id="KW-0739">Sodium transport</keyword>
<evidence type="ECO:0000256" key="5">
    <source>
        <dbReference type="ARBA" id="ARBA00022692"/>
    </source>
</evidence>
<keyword evidence="7" id="KW-0915">Sodium</keyword>
<gene>
    <name evidence="15" type="primary">ppk19</name>
</gene>
<evidence type="ECO:0000256" key="13">
    <source>
        <dbReference type="SAM" id="Phobius"/>
    </source>
</evidence>
<keyword evidence="5 12" id="KW-0812">Transmembrane</keyword>
<reference evidence="14" key="1">
    <citation type="submission" date="2024-06" db="UniProtKB">
        <authorList>
            <consortium name="RefSeq"/>
        </authorList>
    </citation>
    <scope>NUCLEOTIDE SEQUENCE [LARGE SCALE GENOMIC DNA]</scope>
    <source>
        <strain evidence="14">MV2-25</strain>
    </source>
</reference>
<dbReference type="InParanoid" id="A0A6I8VCU0"/>
<comment type="similarity">
    <text evidence="2 12">Belongs to the amiloride-sensitive sodium channel (TC 1.A.6) family.</text>
</comment>
<dbReference type="FunCoup" id="A0A6I8VCU0">
    <property type="interactions" value="10"/>
</dbReference>